<name>A0A133Y353_9LACT</name>
<proteinExistence type="predicted"/>
<comment type="caution">
    <text evidence="1">The sequence shown here is derived from an EMBL/GenBank/DDBJ whole genome shotgun (WGS) entry which is preliminary data.</text>
</comment>
<dbReference type="PANTHER" id="PTHR34472">
    <property type="entry name" value="SULFUR CARRIER PROTEIN THIS"/>
    <property type="match status" value="1"/>
</dbReference>
<dbReference type="PATRIC" id="fig|87541.4.peg.487"/>
<dbReference type="Pfam" id="PF02597">
    <property type="entry name" value="ThiS"/>
    <property type="match status" value="1"/>
</dbReference>
<dbReference type="NCBIfam" id="TIGR01683">
    <property type="entry name" value="thiS"/>
    <property type="match status" value="1"/>
</dbReference>
<dbReference type="STRING" id="87541.AWM71_00520"/>
<dbReference type="InterPro" id="IPR003749">
    <property type="entry name" value="ThiS/MoaD-like"/>
</dbReference>
<dbReference type="CDD" id="cd00565">
    <property type="entry name" value="Ubl_ThiS"/>
    <property type="match status" value="1"/>
</dbReference>
<dbReference type="SUPFAM" id="SSF54285">
    <property type="entry name" value="MoaD/ThiS"/>
    <property type="match status" value="1"/>
</dbReference>
<dbReference type="PANTHER" id="PTHR34472:SF1">
    <property type="entry name" value="SULFUR CARRIER PROTEIN THIS"/>
    <property type="match status" value="1"/>
</dbReference>
<evidence type="ECO:0000313" key="2">
    <source>
        <dbReference type="Proteomes" id="UP000070422"/>
    </source>
</evidence>
<protein>
    <submittedName>
        <fullName evidence="1">Thiamine biosynthesis protein ThiS</fullName>
    </submittedName>
</protein>
<dbReference type="Gene3D" id="3.10.20.30">
    <property type="match status" value="1"/>
</dbReference>
<sequence length="86" mass="10157">MERMWLSTPQVFNRRRERRKAMLKINKQWIDYYPGENLLQILERADYSPDFVAVEVNGDLIKRKEFQTLLIPDEAVIEVFTIVGGG</sequence>
<accession>A0A133Y353</accession>
<organism evidence="1 2">
    <name type="scientific">Aerococcus christensenii</name>
    <dbReference type="NCBI Taxonomy" id="87541"/>
    <lineage>
        <taxon>Bacteria</taxon>
        <taxon>Bacillati</taxon>
        <taxon>Bacillota</taxon>
        <taxon>Bacilli</taxon>
        <taxon>Lactobacillales</taxon>
        <taxon>Aerococcaceae</taxon>
        <taxon>Aerococcus</taxon>
    </lineage>
</organism>
<dbReference type="AlphaFoldDB" id="A0A133Y353"/>
<evidence type="ECO:0000313" key="1">
    <source>
        <dbReference type="EMBL" id="KXB37627.1"/>
    </source>
</evidence>
<reference evidence="1 2" key="1">
    <citation type="submission" date="2016-01" db="EMBL/GenBank/DDBJ databases">
        <authorList>
            <person name="Oliw E.H."/>
        </authorList>
    </citation>
    <scope>NUCLEOTIDE SEQUENCE [LARGE SCALE GENOMIC DNA]</scope>
    <source>
        <strain evidence="1 2">KA00635</strain>
    </source>
</reference>
<dbReference type="EMBL" id="LSCQ01000022">
    <property type="protein sequence ID" value="KXB37627.1"/>
    <property type="molecule type" value="Genomic_DNA"/>
</dbReference>
<dbReference type="InterPro" id="IPR016155">
    <property type="entry name" value="Mopterin_synth/thiamin_S_b"/>
</dbReference>
<dbReference type="InterPro" id="IPR010035">
    <property type="entry name" value="Thi_S"/>
</dbReference>
<dbReference type="InterPro" id="IPR012675">
    <property type="entry name" value="Beta-grasp_dom_sf"/>
</dbReference>
<dbReference type="Proteomes" id="UP000070422">
    <property type="component" value="Unassembled WGS sequence"/>
</dbReference>
<gene>
    <name evidence="1" type="ORF">HMPREF3187_00484</name>
</gene>